<dbReference type="Proteomes" id="UP000830837">
    <property type="component" value="Chromosome"/>
</dbReference>
<accession>A0ACD3ZUY2</accession>
<keyword evidence="2" id="KW-1185">Reference proteome</keyword>
<organism evidence="1 2">
    <name type="scientific">Bacillus rugosus</name>
    <dbReference type="NCBI Taxonomy" id="2715209"/>
    <lineage>
        <taxon>Bacteria</taxon>
        <taxon>Bacillati</taxon>
        <taxon>Bacillota</taxon>
        <taxon>Bacilli</taxon>
        <taxon>Bacillales</taxon>
        <taxon>Bacillaceae</taxon>
        <taxon>Bacillus</taxon>
    </lineage>
</organism>
<sequence>MKLRKSVASLLAVSALSFSIGGIASAQEPVQSNQPMHLNSLSEDAPFKTMARSVTINVGNSYPIDDNASWAVVVKGSQYVEVSGREIVGLKDSGSNKAEVWMYKSNGALLGALYVTVRK</sequence>
<dbReference type="EMBL" id="CP096590">
    <property type="protein sequence ID" value="UPV77793.1"/>
    <property type="molecule type" value="Genomic_DNA"/>
</dbReference>
<reference evidence="1" key="1">
    <citation type="submission" date="2022-04" db="EMBL/GenBank/DDBJ databases">
        <title>Complete genome of Bacillus.</title>
        <authorList>
            <person name="Kong X."/>
            <person name="Hou M."/>
        </authorList>
    </citation>
    <scope>NUCLEOTIDE SEQUENCE</scope>
    <source>
        <strain evidence="1">A78.1</strain>
    </source>
</reference>
<protein>
    <submittedName>
        <fullName evidence="1">Uncharacterized protein</fullName>
    </submittedName>
</protein>
<evidence type="ECO:0000313" key="1">
    <source>
        <dbReference type="EMBL" id="UPV77793.1"/>
    </source>
</evidence>
<gene>
    <name evidence="1" type="ORF">M0696_13070</name>
</gene>
<name>A0ACD3ZUY2_9BACI</name>
<proteinExistence type="predicted"/>
<evidence type="ECO:0000313" key="2">
    <source>
        <dbReference type="Proteomes" id="UP000830837"/>
    </source>
</evidence>